<evidence type="ECO:0000259" key="2">
    <source>
        <dbReference type="PROSITE" id="PS51740"/>
    </source>
</evidence>
<dbReference type="Pfam" id="PF04014">
    <property type="entry name" value="MazE_antitoxin"/>
    <property type="match status" value="1"/>
</dbReference>
<evidence type="ECO:0000313" key="4">
    <source>
        <dbReference type="Proteomes" id="UP000078390"/>
    </source>
</evidence>
<dbReference type="STRING" id="999894.TDIS_2126"/>
<gene>
    <name evidence="3" type="ORF">TDIS_2126</name>
</gene>
<dbReference type="PATRIC" id="fig|999894.6.peg.2138"/>
<comment type="caution">
    <text evidence="3">The sequence shown here is derived from an EMBL/GenBank/DDBJ whole genome shotgun (WGS) entry which is preliminary data.</text>
</comment>
<dbReference type="SUPFAM" id="SSF89447">
    <property type="entry name" value="AbrB/MazE/MraZ-like"/>
    <property type="match status" value="1"/>
</dbReference>
<dbReference type="NCBIfam" id="TIGR01439">
    <property type="entry name" value="lp_hng_hel_AbrB"/>
    <property type="match status" value="1"/>
</dbReference>
<proteinExistence type="predicted"/>
<dbReference type="RefSeq" id="WP_068671849.1">
    <property type="nucleotide sequence ID" value="NZ_LWLG01000030.1"/>
</dbReference>
<evidence type="ECO:0000313" key="3">
    <source>
        <dbReference type="EMBL" id="OAQ19783.1"/>
    </source>
</evidence>
<reference evidence="3 4" key="1">
    <citation type="submission" date="2016-04" db="EMBL/GenBank/DDBJ databases">
        <title>Genome analysis of Thermosulfurimonas dismutans, the first thermophilic sulfur-disproportionating bacterium of the phylum Thermodesulfobacteria.</title>
        <authorList>
            <person name="Mardanov A.V."/>
            <person name="Beletsky A.V."/>
            <person name="Kadnikov V.V."/>
            <person name="Slobodkin A.I."/>
            <person name="Ravin N.V."/>
        </authorList>
    </citation>
    <scope>NUCLEOTIDE SEQUENCE [LARGE SCALE GENOMIC DNA]</scope>
    <source>
        <strain evidence="3 4">S95</strain>
    </source>
</reference>
<keyword evidence="1" id="KW-0238">DNA-binding</keyword>
<dbReference type="Gene3D" id="2.10.260.10">
    <property type="match status" value="1"/>
</dbReference>
<dbReference type="PROSITE" id="PS51740">
    <property type="entry name" value="SPOVT_ABRB"/>
    <property type="match status" value="1"/>
</dbReference>
<dbReference type="OrthoDB" id="9809003at2"/>
<sequence length="80" mass="9195">MIVKTVKISKKGQITLPKEMREALGSGVLKLVLHDRQVIIEPVEDLAASLKKYAKRVDLDQVRKEAWTEAVREKFDRGRH</sequence>
<keyword evidence="4" id="KW-1185">Reference proteome</keyword>
<dbReference type="SMART" id="SM00966">
    <property type="entry name" value="SpoVT_AbrB"/>
    <property type="match status" value="1"/>
</dbReference>
<evidence type="ECO:0000256" key="1">
    <source>
        <dbReference type="PROSITE-ProRule" id="PRU01076"/>
    </source>
</evidence>
<organism evidence="3 4">
    <name type="scientific">Thermosulfurimonas dismutans</name>
    <dbReference type="NCBI Taxonomy" id="999894"/>
    <lineage>
        <taxon>Bacteria</taxon>
        <taxon>Pseudomonadati</taxon>
        <taxon>Thermodesulfobacteriota</taxon>
        <taxon>Thermodesulfobacteria</taxon>
        <taxon>Thermodesulfobacteriales</taxon>
        <taxon>Thermodesulfobacteriaceae</taxon>
        <taxon>Thermosulfurimonas</taxon>
    </lineage>
</organism>
<dbReference type="Proteomes" id="UP000078390">
    <property type="component" value="Unassembled WGS sequence"/>
</dbReference>
<dbReference type="InterPro" id="IPR007159">
    <property type="entry name" value="SpoVT-AbrB_dom"/>
</dbReference>
<name>A0A179D1B0_9BACT</name>
<feature type="domain" description="SpoVT-AbrB" evidence="2">
    <location>
        <begin position="3"/>
        <end position="45"/>
    </location>
</feature>
<accession>A0A179D1B0</accession>
<protein>
    <recommendedName>
        <fullName evidence="2">SpoVT-AbrB domain-containing protein</fullName>
    </recommendedName>
</protein>
<dbReference type="InterPro" id="IPR037914">
    <property type="entry name" value="SpoVT-AbrB_sf"/>
</dbReference>
<dbReference type="AlphaFoldDB" id="A0A179D1B0"/>
<dbReference type="GO" id="GO:0003677">
    <property type="term" value="F:DNA binding"/>
    <property type="evidence" value="ECO:0007669"/>
    <property type="project" value="UniProtKB-UniRule"/>
</dbReference>
<dbReference type="EMBL" id="LWLG01000030">
    <property type="protein sequence ID" value="OAQ19783.1"/>
    <property type="molecule type" value="Genomic_DNA"/>
</dbReference>